<sequence>MEDKLARLKATELKQIARTLDLPGRSKATNKLKMITFLIDNASTRQLNKEIKKYQVQQKKKRKGKKPVKSANDYFQELVQNTIKDMEYSRTTEEVTGINIETKESLDELIEINRLGFLTTDSQQGLEYYGEVPVDRLKHANIHEKYTKKFHKIAGKFEEDLQTMTTAEYTKYLEKYGGEPWDHWDEWIEEPTRKEYSGSGGEFKKGVIQKERAYLTGFVDTKKARNLWQILNQINNVVCWYTGATTSRKVRGEIPESFRRDTSIRVPVTYVSGPTLSDEFPLVGTTSLPNLIQTLAGTEAASDHGLEIPERVVKQFSTFYILDGRYGHHVRNENGLFKKVIAALRVMKNKK</sequence>
<gene>
    <name evidence="1" type="ORF">LCPAC304_05800</name>
</gene>
<organism evidence="1">
    <name type="scientific">Pithovirus LCPAC304</name>
    <dbReference type="NCBI Taxonomy" id="2506594"/>
    <lineage>
        <taxon>Viruses</taxon>
        <taxon>Pithoviruses</taxon>
    </lineage>
</organism>
<reference evidence="1" key="1">
    <citation type="journal article" date="2019" name="MBio">
        <title>Virus Genomes from Deep Sea Sediments Expand the Ocean Megavirome and Support Independent Origins of Viral Gigantism.</title>
        <authorList>
            <person name="Backstrom D."/>
            <person name="Yutin N."/>
            <person name="Jorgensen S.L."/>
            <person name="Dharamshi J."/>
            <person name="Homa F."/>
            <person name="Zaremba-Niedwiedzka K."/>
            <person name="Spang A."/>
            <person name="Wolf Y.I."/>
            <person name="Koonin E.V."/>
            <person name="Ettema T.J."/>
        </authorList>
    </citation>
    <scope>NUCLEOTIDE SEQUENCE</scope>
</reference>
<proteinExistence type="predicted"/>
<dbReference type="EMBL" id="MK500569">
    <property type="protein sequence ID" value="QBK92233.1"/>
    <property type="molecule type" value="Genomic_DNA"/>
</dbReference>
<protein>
    <submittedName>
        <fullName evidence="1">Uncharacterized protein</fullName>
    </submittedName>
</protein>
<name>A0A481Z8J2_9VIRU</name>
<evidence type="ECO:0000313" key="1">
    <source>
        <dbReference type="EMBL" id="QBK92233.1"/>
    </source>
</evidence>
<accession>A0A481Z8J2</accession>